<dbReference type="GO" id="GO:0006398">
    <property type="term" value="P:mRNA 3'-end processing by stem-loop binding and cleavage"/>
    <property type="evidence" value="ECO:0007669"/>
    <property type="project" value="TreeGrafter"/>
</dbReference>
<dbReference type="Pfam" id="PF10996">
    <property type="entry name" value="Beta-Casp"/>
    <property type="match status" value="1"/>
</dbReference>
<dbReference type="InterPro" id="IPR036866">
    <property type="entry name" value="RibonucZ/Hydroxyglut_hydro"/>
</dbReference>
<dbReference type="EMBL" id="KQ964682">
    <property type="protein sequence ID" value="KXN66866.1"/>
    <property type="molecule type" value="Genomic_DNA"/>
</dbReference>
<evidence type="ECO:0000256" key="2">
    <source>
        <dbReference type="ARBA" id="ARBA00010624"/>
    </source>
</evidence>
<organism evidence="15 16">
    <name type="scientific">Conidiobolus coronatus (strain ATCC 28846 / CBS 209.66 / NRRL 28638)</name>
    <name type="common">Delacroixia coronata</name>
    <dbReference type="NCBI Taxonomy" id="796925"/>
    <lineage>
        <taxon>Eukaryota</taxon>
        <taxon>Fungi</taxon>
        <taxon>Fungi incertae sedis</taxon>
        <taxon>Zoopagomycota</taxon>
        <taxon>Entomophthoromycotina</taxon>
        <taxon>Entomophthoromycetes</taxon>
        <taxon>Entomophthorales</taxon>
        <taxon>Ancylistaceae</taxon>
        <taxon>Conidiobolus</taxon>
    </lineage>
</organism>
<dbReference type="OrthoDB" id="10249535at2759"/>
<evidence type="ECO:0000256" key="8">
    <source>
        <dbReference type="ARBA" id="ARBA00032592"/>
    </source>
</evidence>
<feature type="domain" description="Metallo-beta-lactamase" evidence="12">
    <location>
        <begin position="11"/>
        <end position="217"/>
    </location>
</feature>
<keyword evidence="5" id="KW-0540">Nuclease</keyword>
<keyword evidence="7" id="KW-0539">Nucleus</keyword>
<dbReference type="GO" id="GO:0003723">
    <property type="term" value="F:RNA binding"/>
    <property type="evidence" value="ECO:0007669"/>
    <property type="project" value="TreeGrafter"/>
</dbReference>
<gene>
    <name evidence="15" type="ORF">CONCODRAFT_73380</name>
</gene>
<evidence type="ECO:0000313" key="16">
    <source>
        <dbReference type="Proteomes" id="UP000070444"/>
    </source>
</evidence>
<dbReference type="STRING" id="796925.A0A137NVS2"/>
<dbReference type="InterPro" id="IPR022712">
    <property type="entry name" value="Beta_Casp"/>
</dbReference>
<keyword evidence="6" id="KW-0378">Hydrolase</keyword>
<dbReference type="InterPro" id="IPR050698">
    <property type="entry name" value="MBL"/>
</dbReference>
<keyword evidence="16" id="KW-1185">Reference proteome</keyword>
<dbReference type="InterPro" id="IPR021718">
    <property type="entry name" value="CPSF73-100_C"/>
</dbReference>
<feature type="domain" description="Pre-mRNA 3'-end-processing endonuclease polyadenylation factor C-term" evidence="14">
    <location>
        <begin position="473"/>
        <end position="762"/>
    </location>
</feature>
<feature type="domain" description="Beta-Casp" evidence="13">
    <location>
        <begin position="229"/>
        <end position="350"/>
    </location>
</feature>
<sequence length="821" mass="92912">MNFFYDAGIHPGHTGLAALPFFDEVDPTEIDVVLISHFHLDHAASLPYFMEKVNLLNLNIKNYTNILLDNLQRPVYMTHPTKAIYKWFLSDYVRVSNAYVDEVLYDEQDLLRSYDKIQPVDYHQEVEVDGIRFTSYNAGHVLGAAMFLIEIAGVKVLYTGDYSREEDRHLMAAERPPNVVPQVLITESTYGVQTHEPRLERESRFTSQVHNIVQRGGRCLIPVFALGRAQELLLILDEYWQAHPELQSIPIYFASSLAKKCMAVYQTYINMMNQHIKQQFSISNPFIFKHISNLRNVEMFDDSGPCVMVASPGMLQNGLSRELFERWCIDKRNGVLICGYCVEGTLAKHILTEPDEIVSLSGAKLPLRMSVDYISFSAHVDYAQNVEFIDLVKSPNLILVHGEANNMSRLYHALRDKYIDPTQEAKNPKQYANSKKHHCRIFTPKNTETVKLYFRGDKVAKMVGDLAKEPPTDGQVVEGLVVGKDFQYQIMDPEELQELTGLPHSTLIQRLNVPFYANFSLLEVTLQKVFGSSCLAPALPEVKELDEMEDDDDIPASHLYSSGITVMGAVTIWDATDSNELILEWEGSMENDMVSDSVVGVIMSISVTPSPATVKLTRSEHSHDHSHEGDATEHKEVESELKDKLEEAKEADIETEILKDEPIDQSLESEDIVKTVIRFMSGYFEQVTVSESNPKHIDVYHPIGYSLPIDCNSLEVINLEKSDELKDMSVSPTSDQNEANSDEVKQNTQTEESKGEDAENCDNLEQETSTNPAPNGTSKLNHVEDEEEAKLNLSPSELEKLEFETKVKKILLMVKNAIRVH</sequence>
<dbReference type="Pfam" id="PF07521">
    <property type="entry name" value="RMMBL"/>
    <property type="match status" value="1"/>
</dbReference>
<dbReference type="SMART" id="SM01027">
    <property type="entry name" value="Beta-Casp"/>
    <property type="match status" value="1"/>
</dbReference>
<keyword evidence="4" id="KW-0507">mRNA processing</keyword>
<feature type="compositionally biased region" description="Polar residues" evidence="11">
    <location>
        <begin position="766"/>
        <end position="780"/>
    </location>
</feature>
<dbReference type="Gene3D" id="3.40.50.10890">
    <property type="match status" value="1"/>
</dbReference>
<evidence type="ECO:0000259" key="13">
    <source>
        <dbReference type="SMART" id="SM01027"/>
    </source>
</evidence>
<dbReference type="InterPro" id="IPR001279">
    <property type="entry name" value="Metallo-B-lactamas"/>
</dbReference>
<dbReference type="InterPro" id="IPR011108">
    <property type="entry name" value="RMMBL"/>
</dbReference>
<comment type="subcellular location">
    <subcellularLocation>
        <location evidence="1">Nucleus</location>
    </subcellularLocation>
</comment>
<evidence type="ECO:0000256" key="5">
    <source>
        <dbReference type="ARBA" id="ARBA00022722"/>
    </source>
</evidence>
<dbReference type="GO" id="GO:0004534">
    <property type="term" value="F:5'-3' RNA exonuclease activity"/>
    <property type="evidence" value="ECO:0007669"/>
    <property type="project" value="TreeGrafter"/>
</dbReference>
<reference evidence="15 16" key="1">
    <citation type="journal article" date="2015" name="Genome Biol. Evol.">
        <title>Phylogenomic analyses indicate that early fungi evolved digesting cell walls of algal ancestors of land plants.</title>
        <authorList>
            <person name="Chang Y."/>
            <person name="Wang S."/>
            <person name="Sekimoto S."/>
            <person name="Aerts A.L."/>
            <person name="Choi C."/>
            <person name="Clum A."/>
            <person name="LaButti K.M."/>
            <person name="Lindquist E.A."/>
            <person name="Yee Ngan C."/>
            <person name="Ohm R.A."/>
            <person name="Salamov A.A."/>
            <person name="Grigoriev I.V."/>
            <person name="Spatafora J.W."/>
            <person name="Berbee M.L."/>
        </authorList>
    </citation>
    <scope>NUCLEOTIDE SEQUENCE [LARGE SCALE GENOMIC DNA]</scope>
    <source>
        <strain evidence="15 16">NRRL 28638</strain>
    </source>
</reference>
<dbReference type="SMART" id="SM00849">
    <property type="entry name" value="Lactamase_B"/>
    <property type="match status" value="1"/>
</dbReference>
<dbReference type="GO" id="GO:0004521">
    <property type="term" value="F:RNA endonuclease activity"/>
    <property type="evidence" value="ECO:0007669"/>
    <property type="project" value="TreeGrafter"/>
</dbReference>
<dbReference type="SMART" id="SM01098">
    <property type="entry name" value="CPSF73-100_C"/>
    <property type="match status" value="1"/>
</dbReference>
<dbReference type="OMA" id="HEPRIER"/>
<evidence type="ECO:0000256" key="6">
    <source>
        <dbReference type="ARBA" id="ARBA00022801"/>
    </source>
</evidence>
<evidence type="ECO:0000256" key="4">
    <source>
        <dbReference type="ARBA" id="ARBA00022664"/>
    </source>
</evidence>
<evidence type="ECO:0000259" key="12">
    <source>
        <dbReference type="SMART" id="SM00849"/>
    </source>
</evidence>
<feature type="region of interest" description="Disordered" evidence="11">
    <location>
        <begin position="726"/>
        <end position="796"/>
    </location>
</feature>
<accession>A0A137NVS2</accession>
<evidence type="ECO:0000256" key="11">
    <source>
        <dbReference type="SAM" id="MobiDB-lite"/>
    </source>
</evidence>
<name>A0A137NVS2_CONC2</name>
<dbReference type="AlphaFoldDB" id="A0A137NVS2"/>
<dbReference type="SUPFAM" id="SSF56281">
    <property type="entry name" value="Metallo-hydrolase/oxidoreductase"/>
    <property type="match status" value="1"/>
</dbReference>
<dbReference type="FunFam" id="3.40.50.10890:FF:000001">
    <property type="entry name" value="Cleavage and polyadenylation specificity factor subunit 3"/>
    <property type="match status" value="1"/>
</dbReference>
<feature type="compositionally biased region" description="Polar residues" evidence="11">
    <location>
        <begin position="730"/>
        <end position="739"/>
    </location>
</feature>
<evidence type="ECO:0000256" key="10">
    <source>
        <dbReference type="ARBA" id="ARBA00075008"/>
    </source>
</evidence>
<protein>
    <recommendedName>
        <fullName evidence="3">Endoribonuclease YSH1</fullName>
    </recommendedName>
    <alternativeName>
        <fullName evidence="9">Endoribonuclease ysh1</fullName>
    </alternativeName>
    <alternativeName>
        <fullName evidence="8 10">mRNA 3'-end-processing protein YSH1</fullName>
    </alternativeName>
</protein>
<evidence type="ECO:0000256" key="3">
    <source>
        <dbReference type="ARBA" id="ARBA00018311"/>
    </source>
</evidence>
<comment type="similarity">
    <text evidence="2">Belongs to the metallo-beta-lactamase superfamily. RNA-metabolizing metallo-beta-lactamase-like family. CPSF2/YSH1 subfamily.</text>
</comment>
<evidence type="ECO:0000259" key="14">
    <source>
        <dbReference type="SMART" id="SM01098"/>
    </source>
</evidence>
<dbReference type="Proteomes" id="UP000070444">
    <property type="component" value="Unassembled WGS sequence"/>
</dbReference>
<dbReference type="Pfam" id="PF11718">
    <property type="entry name" value="CPSF73-100_C"/>
    <property type="match status" value="1"/>
</dbReference>
<evidence type="ECO:0000256" key="1">
    <source>
        <dbReference type="ARBA" id="ARBA00004123"/>
    </source>
</evidence>
<feature type="region of interest" description="Disordered" evidence="11">
    <location>
        <begin position="618"/>
        <end position="639"/>
    </location>
</feature>
<dbReference type="PANTHER" id="PTHR11203">
    <property type="entry name" value="CLEAVAGE AND POLYADENYLATION SPECIFICITY FACTOR FAMILY MEMBER"/>
    <property type="match status" value="1"/>
</dbReference>
<evidence type="ECO:0000256" key="9">
    <source>
        <dbReference type="ARBA" id="ARBA00069466"/>
    </source>
</evidence>
<dbReference type="Pfam" id="PF16661">
    <property type="entry name" value="Lactamase_B_6"/>
    <property type="match status" value="1"/>
</dbReference>
<dbReference type="GO" id="GO:0005847">
    <property type="term" value="C:mRNA cleavage and polyadenylation specificity factor complex"/>
    <property type="evidence" value="ECO:0007669"/>
    <property type="project" value="TreeGrafter"/>
</dbReference>
<dbReference type="Gene3D" id="3.60.15.10">
    <property type="entry name" value="Ribonuclease Z/Hydroxyacylglutathione hydrolase-like"/>
    <property type="match status" value="1"/>
</dbReference>
<proteinExistence type="inferred from homology"/>
<evidence type="ECO:0000313" key="15">
    <source>
        <dbReference type="EMBL" id="KXN66866.1"/>
    </source>
</evidence>
<dbReference type="PANTHER" id="PTHR11203:SF11">
    <property type="entry name" value="CLEAVAGE AND POLYADENYLATION SPECIFICITY FACTOR SUBUNIT 3"/>
    <property type="match status" value="1"/>
</dbReference>
<evidence type="ECO:0000256" key="7">
    <source>
        <dbReference type="ARBA" id="ARBA00023242"/>
    </source>
</evidence>